<proteinExistence type="predicted"/>
<dbReference type="EMBL" id="LR796489">
    <property type="protein sequence ID" value="CAB4147810.1"/>
    <property type="molecule type" value="Genomic_DNA"/>
</dbReference>
<gene>
    <name evidence="1" type="ORF">UFOVP517_45</name>
</gene>
<sequence length="106" mass="12441">MGCPDYYLLASGREFVDFANNELSAWLKPRVNHEVYHCIISAMEHRFRRGNKEGEAETDQAAEAFWLSQAIRVRDDSKYFMNEIIPVVLAMVDTERRKKDKMRQAQ</sequence>
<reference evidence="1" key="1">
    <citation type="submission" date="2020-04" db="EMBL/GenBank/DDBJ databases">
        <authorList>
            <person name="Chiriac C."/>
            <person name="Salcher M."/>
            <person name="Ghai R."/>
            <person name="Kavagutti S V."/>
        </authorList>
    </citation>
    <scope>NUCLEOTIDE SEQUENCE</scope>
</reference>
<protein>
    <submittedName>
        <fullName evidence="1">Uncharacterized protein</fullName>
    </submittedName>
</protein>
<organism evidence="1">
    <name type="scientific">uncultured Caudovirales phage</name>
    <dbReference type="NCBI Taxonomy" id="2100421"/>
    <lineage>
        <taxon>Viruses</taxon>
        <taxon>Duplodnaviria</taxon>
        <taxon>Heunggongvirae</taxon>
        <taxon>Uroviricota</taxon>
        <taxon>Caudoviricetes</taxon>
        <taxon>Peduoviridae</taxon>
        <taxon>Maltschvirus</taxon>
        <taxon>Maltschvirus maltsch</taxon>
    </lineage>
</organism>
<accession>A0A6J5MS63</accession>
<evidence type="ECO:0000313" key="1">
    <source>
        <dbReference type="EMBL" id="CAB4147810.1"/>
    </source>
</evidence>
<name>A0A6J5MS63_9CAUD</name>